<accession>A0A9D4S3F5</accession>
<sequence>MVAVWSPRSRRTVAAGTPSHDGRNKIAERTPRTPLRRRMVDFGRRKDAVRTR</sequence>
<organism evidence="2 3">
    <name type="scientific">Dreissena polymorpha</name>
    <name type="common">Zebra mussel</name>
    <name type="synonym">Mytilus polymorpha</name>
    <dbReference type="NCBI Taxonomy" id="45954"/>
    <lineage>
        <taxon>Eukaryota</taxon>
        <taxon>Metazoa</taxon>
        <taxon>Spiralia</taxon>
        <taxon>Lophotrochozoa</taxon>
        <taxon>Mollusca</taxon>
        <taxon>Bivalvia</taxon>
        <taxon>Autobranchia</taxon>
        <taxon>Heteroconchia</taxon>
        <taxon>Euheterodonta</taxon>
        <taxon>Imparidentia</taxon>
        <taxon>Neoheterodontei</taxon>
        <taxon>Myida</taxon>
        <taxon>Dreissenoidea</taxon>
        <taxon>Dreissenidae</taxon>
        <taxon>Dreissena</taxon>
    </lineage>
</organism>
<evidence type="ECO:0000313" key="3">
    <source>
        <dbReference type="Proteomes" id="UP000828390"/>
    </source>
</evidence>
<evidence type="ECO:0000313" key="2">
    <source>
        <dbReference type="EMBL" id="KAH3890341.1"/>
    </source>
</evidence>
<dbReference type="Proteomes" id="UP000828390">
    <property type="component" value="Unassembled WGS sequence"/>
</dbReference>
<reference evidence="2" key="2">
    <citation type="submission" date="2020-11" db="EMBL/GenBank/DDBJ databases">
        <authorList>
            <person name="McCartney M.A."/>
            <person name="Auch B."/>
            <person name="Kono T."/>
            <person name="Mallez S."/>
            <person name="Becker A."/>
            <person name="Gohl D.M."/>
            <person name="Silverstein K.A.T."/>
            <person name="Koren S."/>
            <person name="Bechman K.B."/>
            <person name="Herman A."/>
            <person name="Abrahante J.E."/>
            <person name="Garbe J."/>
        </authorList>
    </citation>
    <scope>NUCLEOTIDE SEQUENCE</scope>
    <source>
        <strain evidence="2">Duluth1</strain>
        <tissue evidence="2">Whole animal</tissue>
    </source>
</reference>
<evidence type="ECO:0000256" key="1">
    <source>
        <dbReference type="SAM" id="MobiDB-lite"/>
    </source>
</evidence>
<name>A0A9D4S3F5_DREPO</name>
<comment type="caution">
    <text evidence="2">The sequence shown here is derived from an EMBL/GenBank/DDBJ whole genome shotgun (WGS) entry which is preliminary data.</text>
</comment>
<gene>
    <name evidence="2" type="ORF">DPMN_014419</name>
</gene>
<dbReference type="EMBL" id="JAIWYP010000001">
    <property type="protein sequence ID" value="KAH3890341.1"/>
    <property type="molecule type" value="Genomic_DNA"/>
</dbReference>
<protein>
    <submittedName>
        <fullName evidence="2">Uncharacterized protein</fullName>
    </submittedName>
</protein>
<feature type="region of interest" description="Disordered" evidence="1">
    <location>
        <begin position="1"/>
        <end position="26"/>
    </location>
</feature>
<reference evidence="2" key="1">
    <citation type="journal article" date="2019" name="bioRxiv">
        <title>The Genome of the Zebra Mussel, Dreissena polymorpha: A Resource for Invasive Species Research.</title>
        <authorList>
            <person name="McCartney M.A."/>
            <person name="Auch B."/>
            <person name="Kono T."/>
            <person name="Mallez S."/>
            <person name="Zhang Y."/>
            <person name="Obille A."/>
            <person name="Becker A."/>
            <person name="Abrahante J.E."/>
            <person name="Garbe J."/>
            <person name="Badalamenti J.P."/>
            <person name="Herman A."/>
            <person name="Mangelson H."/>
            <person name="Liachko I."/>
            <person name="Sullivan S."/>
            <person name="Sone E.D."/>
            <person name="Koren S."/>
            <person name="Silverstein K.A.T."/>
            <person name="Beckman K.B."/>
            <person name="Gohl D.M."/>
        </authorList>
    </citation>
    <scope>NUCLEOTIDE SEQUENCE</scope>
    <source>
        <strain evidence="2">Duluth1</strain>
        <tissue evidence="2">Whole animal</tissue>
    </source>
</reference>
<proteinExistence type="predicted"/>
<dbReference type="AlphaFoldDB" id="A0A9D4S3F5"/>
<keyword evidence="3" id="KW-1185">Reference proteome</keyword>